<protein>
    <recommendedName>
        <fullName evidence="9">Cell division control protein 45</fullName>
    </recommendedName>
</protein>
<keyword evidence="5" id="KW-0131">Cell cycle</keyword>
<keyword evidence="3" id="KW-0235">DNA replication</keyword>
<gene>
    <name evidence="7" type="ORF">WJX74_005093</name>
</gene>
<accession>A0AAW1R3F2</accession>
<feature type="region of interest" description="Disordered" evidence="6">
    <location>
        <begin position="147"/>
        <end position="217"/>
    </location>
</feature>
<dbReference type="GO" id="GO:0000727">
    <property type="term" value="P:double-strand break repair via break-induced replication"/>
    <property type="evidence" value="ECO:0007669"/>
    <property type="project" value="TreeGrafter"/>
</dbReference>
<evidence type="ECO:0000313" key="8">
    <source>
        <dbReference type="Proteomes" id="UP001438707"/>
    </source>
</evidence>
<evidence type="ECO:0000256" key="4">
    <source>
        <dbReference type="ARBA" id="ARBA00023242"/>
    </source>
</evidence>
<keyword evidence="8" id="KW-1185">Reference proteome</keyword>
<dbReference type="AlphaFoldDB" id="A0AAW1R3F2"/>
<evidence type="ECO:0000256" key="5">
    <source>
        <dbReference type="ARBA" id="ARBA00023306"/>
    </source>
</evidence>
<comment type="caution">
    <text evidence="7">The sequence shown here is derived from an EMBL/GenBank/DDBJ whole genome shotgun (WGS) entry which is preliminary data.</text>
</comment>
<dbReference type="InterPro" id="IPR003874">
    <property type="entry name" value="CDC45"/>
</dbReference>
<evidence type="ECO:0000256" key="6">
    <source>
        <dbReference type="SAM" id="MobiDB-lite"/>
    </source>
</evidence>
<evidence type="ECO:0000256" key="3">
    <source>
        <dbReference type="ARBA" id="ARBA00022705"/>
    </source>
</evidence>
<reference evidence="7 8" key="1">
    <citation type="journal article" date="2024" name="Nat. Commun.">
        <title>Phylogenomics reveals the evolutionary origins of lichenization in chlorophyte algae.</title>
        <authorList>
            <person name="Puginier C."/>
            <person name="Libourel C."/>
            <person name="Otte J."/>
            <person name="Skaloud P."/>
            <person name="Haon M."/>
            <person name="Grisel S."/>
            <person name="Petersen M."/>
            <person name="Berrin J.G."/>
            <person name="Delaux P.M."/>
            <person name="Dal Grande F."/>
            <person name="Keller J."/>
        </authorList>
    </citation>
    <scope>NUCLEOTIDE SEQUENCE [LARGE SCALE GENOMIC DNA]</scope>
    <source>
        <strain evidence="7 8">SAG 2145</strain>
    </source>
</reference>
<comment type="subcellular location">
    <subcellularLocation>
        <location evidence="1">Nucleus</location>
    </subcellularLocation>
</comment>
<dbReference type="GO" id="GO:0003697">
    <property type="term" value="F:single-stranded DNA binding"/>
    <property type="evidence" value="ECO:0007669"/>
    <property type="project" value="TreeGrafter"/>
</dbReference>
<feature type="compositionally biased region" description="Basic and acidic residues" evidence="6">
    <location>
        <begin position="188"/>
        <end position="216"/>
    </location>
</feature>
<evidence type="ECO:0000313" key="7">
    <source>
        <dbReference type="EMBL" id="KAK9828239.1"/>
    </source>
</evidence>
<evidence type="ECO:0000256" key="1">
    <source>
        <dbReference type="ARBA" id="ARBA00004123"/>
    </source>
</evidence>
<evidence type="ECO:0008006" key="9">
    <source>
        <dbReference type="Google" id="ProtNLM"/>
    </source>
</evidence>
<dbReference type="GO" id="GO:0031261">
    <property type="term" value="C:DNA replication preinitiation complex"/>
    <property type="evidence" value="ECO:0007669"/>
    <property type="project" value="TreeGrafter"/>
</dbReference>
<feature type="compositionally biased region" description="Acidic residues" evidence="6">
    <location>
        <begin position="177"/>
        <end position="187"/>
    </location>
</feature>
<proteinExistence type="inferred from homology"/>
<dbReference type="Pfam" id="PF02724">
    <property type="entry name" value="CDC45"/>
    <property type="match status" value="1"/>
</dbReference>
<dbReference type="EMBL" id="JALJOS010000016">
    <property type="protein sequence ID" value="KAK9828239.1"/>
    <property type="molecule type" value="Genomic_DNA"/>
</dbReference>
<dbReference type="PANTHER" id="PTHR10507">
    <property type="entry name" value="CDC45-RELATED PROTEIN"/>
    <property type="match status" value="1"/>
</dbReference>
<dbReference type="GO" id="GO:1902977">
    <property type="term" value="P:mitotic DNA replication preinitiation complex assembly"/>
    <property type="evidence" value="ECO:0007669"/>
    <property type="project" value="TreeGrafter"/>
</dbReference>
<sequence>MNLDAAGRVIGPADWPVVLENIKSDCYASNERKVLVFVPATNADSVAAVRILEVLLRAIHLPYSVYPVTRYAQVQETCISELAGDLENFRTVFFINCGAQENLLNLFSPAQLELLRVVIVDSHRPIHYNNFWHQNIFIFHDPADGDVTPEDMPKPDGLSDCEDEEEVGRPPPAEGEPGADEDDDSDDDSFKENRRPAQRQRLSDEAEHSRLPERQAARAAIRRKRKEYLGQGQTFSKPAACLLYDLAYQLKQDDPFLLWMSIIGLTDHLVHQQISPEKYAEWQLQYEQAANVYAPTGERVEVTVQGRGDAGPMTVEIDTPSYGAIEPMDDYHFVTLRHWSLHESMLHSPYVATRLKTWHDRGRKKLEELIARMGFPLQHAKAQFVAMRPMLQQQLGPKLLQHGGDFRLDRDVKFRSFMMKVGYAVKLCAADTVHGVTALLEVCEQPGSEDDCPMHRFWEAWEALGVKNGEGIKAGIKRSQRFQKALLSDGGLLIGRKAVREWTSYRLFNLSKEDIANRELLGQPLALLKLGMFLREAHYQEKQGRKNLVLVGPMSQNPADRGFCLVVGICASGPTLGSTKGNAFGQMFRTAARHLNADIQQDGFETSIIKVQADDVLRFLRELGKVDLQDSL</sequence>
<comment type="similarity">
    <text evidence="2">Belongs to the CDC45 family.</text>
</comment>
<dbReference type="PANTHER" id="PTHR10507:SF0">
    <property type="entry name" value="CELL DIVISION CONTROL PROTEIN 45 HOMOLOG"/>
    <property type="match status" value="1"/>
</dbReference>
<dbReference type="GO" id="GO:0003682">
    <property type="term" value="F:chromatin binding"/>
    <property type="evidence" value="ECO:0007669"/>
    <property type="project" value="TreeGrafter"/>
</dbReference>
<dbReference type="GO" id="GO:0006270">
    <property type="term" value="P:DNA replication initiation"/>
    <property type="evidence" value="ECO:0007669"/>
    <property type="project" value="InterPro"/>
</dbReference>
<keyword evidence="4" id="KW-0539">Nucleus</keyword>
<name>A0AAW1R3F2_9CHLO</name>
<organism evidence="7 8">
    <name type="scientific">Apatococcus lobatus</name>
    <dbReference type="NCBI Taxonomy" id="904363"/>
    <lineage>
        <taxon>Eukaryota</taxon>
        <taxon>Viridiplantae</taxon>
        <taxon>Chlorophyta</taxon>
        <taxon>core chlorophytes</taxon>
        <taxon>Trebouxiophyceae</taxon>
        <taxon>Chlorellales</taxon>
        <taxon>Chlorellaceae</taxon>
        <taxon>Apatococcus</taxon>
    </lineage>
</organism>
<dbReference type="GO" id="GO:0003688">
    <property type="term" value="F:DNA replication origin binding"/>
    <property type="evidence" value="ECO:0007669"/>
    <property type="project" value="TreeGrafter"/>
</dbReference>
<evidence type="ECO:0000256" key="2">
    <source>
        <dbReference type="ARBA" id="ARBA00010727"/>
    </source>
</evidence>
<dbReference type="Proteomes" id="UP001438707">
    <property type="component" value="Unassembled WGS sequence"/>
</dbReference>